<dbReference type="InterPro" id="IPR036116">
    <property type="entry name" value="FN3_sf"/>
</dbReference>
<feature type="domain" description="FlgD/Vpr Ig-like" evidence="3">
    <location>
        <begin position="558"/>
        <end position="611"/>
    </location>
</feature>
<evidence type="ECO:0000259" key="3">
    <source>
        <dbReference type="Pfam" id="PF13860"/>
    </source>
</evidence>
<dbReference type="Gene3D" id="2.60.40.4070">
    <property type="match status" value="1"/>
</dbReference>
<protein>
    <submittedName>
        <fullName evidence="4">Por secretion system C-terminal sorting domain-containing protein</fullName>
    </submittedName>
</protein>
<keyword evidence="1" id="KW-0732">Signal</keyword>
<dbReference type="InterPro" id="IPR025965">
    <property type="entry name" value="FlgD/Vpr_Ig-like"/>
</dbReference>
<evidence type="ECO:0000256" key="1">
    <source>
        <dbReference type="ARBA" id="ARBA00022729"/>
    </source>
</evidence>
<accession>A0A656D5J4</accession>
<proteinExistence type="predicted"/>
<dbReference type="RefSeq" id="WP_072149960.1">
    <property type="nucleotide sequence ID" value="NZ_CZVU01000014.1"/>
</dbReference>
<dbReference type="PANTHER" id="PTHR43405:SF1">
    <property type="entry name" value="GLYCOSYL HYDROLASE DIGH"/>
    <property type="match status" value="1"/>
</dbReference>
<sequence>MKHIYTILSLLISFSLLAQPKFEFRGLWVATSRLDFPLSTRASEQKQELDRIVDVARAGKFNAIVFQVLSRGQAYYESNIVPWASYLTSPLMVDQDGTLYPNLGTPPGTKEDPPQFYDPLKYLIQKAKQYGIEVHAWLNVYNLLTLPDTSYRLAVSQPRHIAIDENNRWNTKLFAKNSSGEWLITSNNHKLIWLDPANPFVRNYLISVVVELVKNYDIDAIHFDYIRFPGAYTYGDSFNYYFSNRSDIVNGNPYGLSRDDFARLSIERFVRAVYDTVKKLKPWVKVGSTTPGIYQGWRLPINQAFFDIYRDGRSDPRKWAQLGIIDYHAPQVYWDIASEYDFRVIAQDWNANMYDRHVYIGIYGDNPYSEISAEINFTRSIMTKGNIIFRYENVRSYLDSLSSDQYKTFSIPPPMPWKDNIPPNPPVGLLIRKITSDIWQLVWFNPEPASDGEKPVYYVIYRSEGDLTVDINNPANIVAIVPSALSVNIYNDKIPDTSKIYTYVVTSLDRLKNESQPSNSVITKVFAEWVATEYEIFPGYPNPFNLVVNFKYTVPELSFVDIRIFDLMGREVKKIISKLHQIGTYQIYWDGKDESGREVSSGVYLCRMEAFKDGRVVFSKVQKVSLLK</sequence>
<evidence type="ECO:0000259" key="2">
    <source>
        <dbReference type="Pfam" id="PF02638"/>
    </source>
</evidence>
<evidence type="ECO:0000313" key="4">
    <source>
        <dbReference type="EMBL" id="CUS98742.1"/>
    </source>
</evidence>
<dbReference type="SUPFAM" id="SSF49265">
    <property type="entry name" value="Fibronectin type III"/>
    <property type="match status" value="1"/>
</dbReference>
<name>A0A656D5J4_KRYT1</name>
<dbReference type="Gene3D" id="2.60.40.10">
    <property type="entry name" value="Immunoglobulins"/>
    <property type="match status" value="1"/>
</dbReference>
<dbReference type="Proteomes" id="UP000243065">
    <property type="component" value="Unassembled WGS sequence"/>
</dbReference>
<keyword evidence="5" id="KW-1185">Reference proteome</keyword>
<dbReference type="InterPro" id="IPR013783">
    <property type="entry name" value="Ig-like_fold"/>
</dbReference>
<dbReference type="PANTHER" id="PTHR43405">
    <property type="entry name" value="GLYCOSYL HYDROLASE DIGH"/>
    <property type="match status" value="1"/>
</dbReference>
<dbReference type="InterPro" id="IPR003790">
    <property type="entry name" value="GHL10"/>
</dbReference>
<dbReference type="Gene3D" id="3.20.20.80">
    <property type="entry name" value="Glycosidases"/>
    <property type="match status" value="1"/>
</dbReference>
<reference evidence="4 5" key="1">
    <citation type="submission" date="2015-11" db="EMBL/GenBank/DDBJ databases">
        <authorList>
            <person name="Varghese N."/>
        </authorList>
    </citation>
    <scope>NUCLEOTIDE SEQUENCE [LARGE SCALE GENOMIC DNA]</scope>
    <source>
        <strain evidence="4 5">JGI-24</strain>
    </source>
</reference>
<evidence type="ECO:0000313" key="5">
    <source>
        <dbReference type="Proteomes" id="UP000243065"/>
    </source>
</evidence>
<dbReference type="EMBL" id="CZVU01000014">
    <property type="protein sequence ID" value="CUS98742.1"/>
    <property type="molecule type" value="Genomic_DNA"/>
</dbReference>
<feature type="domain" description="Glycosyl hydrolase-like 10" evidence="2">
    <location>
        <begin position="23"/>
        <end position="361"/>
    </location>
</feature>
<dbReference type="AlphaFoldDB" id="A0A656D5J4"/>
<dbReference type="Pfam" id="PF13860">
    <property type="entry name" value="FlgD_ig"/>
    <property type="match status" value="1"/>
</dbReference>
<dbReference type="InterPro" id="IPR017853">
    <property type="entry name" value="GH"/>
</dbReference>
<dbReference type="InterPro" id="IPR052177">
    <property type="entry name" value="Divisome_Glycosyl_Hydrolase"/>
</dbReference>
<organism evidence="4 5">
    <name type="scientific">Kryptobacter tengchongensis</name>
    <dbReference type="NCBI Taxonomy" id="1643429"/>
    <lineage>
        <taxon>Bacteria</taxon>
        <taxon>Pseudomonadati</taxon>
        <taxon>Candidatus Kryptoniota</taxon>
        <taxon>Candidatus Kryptobacter</taxon>
    </lineage>
</organism>
<dbReference type="Pfam" id="PF02638">
    <property type="entry name" value="GHL10"/>
    <property type="match status" value="1"/>
</dbReference>
<dbReference type="SUPFAM" id="SSF51445">
    <property type="entry name" value="(Trans)glycosidases"/>
    <property type="match status" value="1"/>
</dbReference>
<dbReference type="OrthoDB" id="9760892at2"/>
<gene>
    <name evidence="4" type="ORF">JGI24_00496</name>
</gene>